<keyword evidence="4" id="KW-1185">Reference proteome</keyword>
<sequence length="362" mass="39935">MRRGFSVIQLKNIILLIIAFVAFVIITSVLIVGVGNNKYINIQKDKNKSTVIKSGDNKSNVAKSGDNKSGIKYDSMPKVTKIRVFMTKKNTIKEINLEDYVTGVVASEVPVEFEIEAIKAQAVAARTYALAHVALLGGGGCKNGKGANVCDTVHCQVYMTKDERIKVWGRVKGEEYWNKIKNAVEATATQVLTYNDNLVMEPYYFSTSSGETENSEDVFSTSVPYLRSVASPGEEKLKDSKSSKTFNYKELSQIINNNYDSAKVSSSNIRDQITIIDRTQAGSVKNIKVGRITMKGSKFRTMLGLKSANFKIKFNSSSVEVDCSGYGHDVGMSQYGAEVMAKNGKKYVDILTHYYQGTSVSK</sequence>
<dbReference type="KEGG" id="ceu:A7L45_01235"/>
<keyword evidence="1" id="KW-0812">Transmembrane</keyword>
<feature type="domain" description="Sporulation stage II protein D amidase enhancer LytB N-terminal" evidence="2">
    <location>
        <begin position="88"/>
        <end position="194"/>
    </location>
</feature>
<dbReference type="STRING" id="1552.A7L45_01235"/>
<dbReference type="OrthoDB" id="9794671at2"/>
<dbReference type="InterPro" id="IPR051922">
    <property type="entry name" value="Bact_Sporulation_Assoc"/>
</dbReference>
<dbReference type="AlphaFoldDB" id="A0A1J0GCS7"/>
<dbReference type="InterPro" id="IPR013693">
    <property type="entry name" value="SpoIID/LytB_N"/>
</dbReference>
<organism evidence="3 4">
    <name type="scientific">Clostridium estertheticum subsp. estertheticum</name>
    <dbReference type="NCBI Taxonomy" id="1552"/>
    <lineage>
        <taxon>Bacteria</taxon>
        <taxon>Bacillati</taxon>
        <taxon>Bacillota</taxon>
        <taxon>Clostridia</taxon>
        <taxon>Eubacteriales</taxon>
        <taxon>Clostridiaceae</taxon>
        <taxon>Clostridium</taxon>
    </lineage>
</organism>
<evidence type="ECO:0000313" key="3">
    <source>
        <dbReference type="EMBL" id="APC38792.1"/>
    </source>
</evidence>
<dbReference type="EMBL" id="CP015756">
    <property type="protein sequence ID" value="APC38792.1"/>
    <property type="molecule type" value="Genomic_DNA"/>
</dbReference>
<dbReference type="InterPro" id="IPR014225">
    <property type="entry name" value="Spore_II_D_firmicutes"/>
</dbReference>
<keyword evidence="1" id="KW-0472">Membrane</keyword>
<dbReference type="GO" id="GO:0030288">
    <property type="term" value="C:outer membrane-bounded periplasmic space"/>
    <property type="evidence" value="ECO:0007669"/>
    <property type="project" value="TreeGrafter"/>
</dbReference>
<evidence type="ECO:0000313" key="4">
    <source>
        <dbReference type="Proteomes" id="UP000182569"/>
    </source>
</evidence>
<dbReference type="Pfam" id="PF08486">
    <property type="entry name" value="SpoIID"/>
    <property type="match status" value="1"/>
</dbReference>
<gene>
    <name evidence="3" type="ORF">A7L45_01235</name>
</gene>
<dbReference type="InterPro" id="IPR013486">
    <property type="entry name" value="SpoIID/LytB"/>
</dbReference>
<protein>
    <submittedName>
        <fullName evidence="3">Stage II sporulation protein D</fullName>
    </submittedName>
</protein>
<evidence type="ECO:0000256" key="1">
    <source>
        <dbReference type="SAM" id="Phobius"/>
    </source>
</evidence>
<dbReference type="GO" id="GO:0030435">
    <property type="term" value="P:sporulation resulting in formation of a cellular spore"/>
    <property type="evidence" value="ECO:0007669"/>
    <property type="project" value="InterPro"/>
</dbReference>
<dbReference type="PANTHER" id="PTHR30032:SF4">
    <property type="entry name" value="AMIDASE ENHANCER"/>
    <property type="match status" value="1"/>
</dbReference>
<dbReference type="NCBIfam" id="TIGR02669">
    <property type="entry name" value="SpoIID_LytB"/>
    <property type="match status" value="1"/>
</dbReference>
<reference evidence="4" key="1">
    <citation type="journal article" date="2016" name="Front. Microbiol.">
        <title>Complete Genome Sequence of Clostridium estertheticum DSM 8809, a Microbe Identified in Spoiled Vacuum Packed Beef.</title>
        <authorList>
            <person name="Yu Z."/>
            <person name="Gunn L."/>
            <person name="Brennan E."/>
            <person name="Reid R."/>
            <person name="Wall P.G."/>
            <person name="Gaora O.P."/>
            <person name="Hurley D."/>
            <person name="Bolton D."/>
            <person name="Fanning S."/>
        </authorList>
    </citation>
    <scope>NUCLEOTIDE SEQUENCE [LARGE SCALE GENOMIC DNA]</scope>
    <source>
        <strain evidence="4">DSM 8809</strain>
    </source>
</reference>
<evidence type="ECO:0000259" key="2">
    <source>
        <dbReference type="Pfam" id="PF08486"/>
    </source>
</evidence>
<keyword evidence="1" id="KW-1133">Transmembrane helix</keyword>
<dbReference type="Proteomes" id="UP000182569">
    <property type="component" value="Chromosome"/>
</dbReference>
<accession>A0A1J0GCS7</accession>
<feature type="transmembrane region" description="Helical" evidence="1">
    <location>
        <begin position="12"/>
        <end position="34"/>
    </location>
</feature>
<proteinExistence type="predicted"/>
<dbReference type="PANTHER" id="PTHR30032">
    <property type="entry name" value="N-ACETYLMURAMOYL-L-ALANINE AMIDASE-RELATED"/>
    <property type="match status" value="1"/>
</dbReference>
<dbReference type="NCBIfam" id="TIGR02870">
    <property type="entry name" value="spore_II_D"/>
    <property type="match status" value="1"/>
</dbReference>
<dbReference type="RefSeq" id="WP_071611088.1">
    <property type="nucleotide sequence ID" value="NZ_CP015756.1"/>
</dbReference>
<name>A0A1J0GCS7_9CLOT</name>